<dbReference type="PANTHER" id="PTHR16943:SF8">
    <property type="entry name" value="2-METHYLCITRATE DEHYDRATASE"/>
    <property type="match status" value="1"/>
</dbReference>
<dbReference type="RefSeq" id="WP_073063896.1">
    <property type="nucleotide sequence ID" value="NZ_FRCK01000003.1"/>
</dbReference>
<dbReference type="PANTHER" id="PTHR16943">
    <property type="entry name" value="2-METHYLCITRATE DEHYDRATASE-RELATED"/>
    <property type="match status" value="1"/>
</dbReference>
<keyword evidence="4" id="KW-1185">Reference proteome</keyword>
<dbReference type="GO" id="GO:0016829">
    <property type="term" value="F:lyase activity"/>
    <property type="evidence" value="ECO:0007669"/>
    <property type="project" value="InterPro"/>
</dbReference>
<gene>
    <name evidence="3" type="ORF">SAMN05444389_10369</name>
</gene>
<dbReference type="InterPro" id="IPR045336">
    <property type="entry name" value="MmgE_PrpD_N"/>
</dbReference>
<dbReference type="STRING" id="53463.SAMN05444389_10369"/>
<sequence>MASAGNMIGEYLGSFAGREIAPPVRDKALMCLLDTLGLAVSARGEPTARAALALSRPLPEDSPGSAAAWISGARLSPSEAAFANGVAAHAHFQDDTDMPSWTHPGSLVPPAVLALAEREGASLETALRGLIAGYSVINWLGRDEVVARRLIARGFRTSPSFGTIAAAAGAAVVLGLDPAQAASAVSIAASTTGGTLEPVRAGADEWRVQNGRAAQGGLIAALLAQAGVQGAPQALDGPRGFLATLAGMDTRPDVWESPPDPAIMLEILCKPYATLGDNMPAAMAAQKHFQDGVDPQAIEAIEVTLWKPFTEYPGTNYKGPFERLVQCQASTAFAVATMLTQGDITYEMGNSLRADPAVLNLVARTTVIPDDPIGPLDARVVLVMKDGSRREAVTADVPRELIFLTRDRALSVFDARLAAAGAAPGAGRALGETLFAEGGGELPASAALAAIRGLWA</sequence>
<protein>
    <submittedName>
        <fullName evidence="3">2-methylcitrate dehydratase PrpD</fullName>
    </submittedName>
</protein>
<feature type="domain" description="MmgE/PrpD N-terminal" evidence="2">
    <location>
        <begin position="9"/>
        <end position="247"/>
    </location>
</feature>
<dbReference type="InterPro" id="IPR042183">
    <property type="entry name" value="MmgE/PrpD_sf_1"/>
</dbReference>
<dbReference type="InterPro" id="IPR005656">
    <property type="entry name" value="MmgE_PrpD"/>
</dbReference>
<dbReference type="EMBL" id="FRCK01000003">
    <property type="protein sequence ID" value="SHM03728.1"/>
    <property type="molecule type" value="Genomic_DNA"/>
</dbReference>
<dbReference type="InterPro" id="IPR036148">
    <property type="entry name" value="MmgE/PrpD_sf"/>
</dbReference>
<dbReference type="SUPFAM" id="SSF103378">
    <property type="entry name" value="2-methylcitrate dehydratase PrpD"/>
    <property type="match status" value="1"/>
</dbReference>
<evidence type="ECO:0000256" key="1">
    <source>
        <dbReference type="ARBA" id="ARBA00006174"/>
    </source>
</evidence>
<proteinExistence type="inferred from homology"/>
<name>A0A1M7FIW5_9RHOB</name>
<dbReference type="OrthoDB" id="9795089at2"/>
<reference evidence="4" key="1">
    <citation type="submission" date="2016-11" db="EMBL/GenBank/DDBJ databases">
        <authorList>
            <person name="Varghese N."/>
            <person name="Submissions S."/>
        </authorList>
    </citation>
    <scope>NUCLEOTIDE SEQUENCE [LARGE SCALE GENOMIC DNA]</scope>
    <source>
        <strain evidence="4">DSM 6637</strain>
    </source>
</reference>
<evidence type="ECO:0000259" key="2">
    <source>
        <dbReference type="Pfam" id="PF03972"/>
    </source>
</evidence>
<evidence type="ECO:0000313" key="4">
    <source>
        <dbReference type="Proteomes" id="UP000184444"/>
    </source>
</evidence>
<dbReference type="Proteomes" id="UP000184444">
    <property type="component" value="Unassembled WGS sequence"/>
</dbReference>
<accession>A0A1M7FIW5</accession>
<organism evidence="3 4">
    <name type="scientific">Paracoccus solventivorans</name>
    <dbReference type="NCBI Taxonomy" id="53463"/>
    <lineage>
        <taxon>Bacteria</taxon>
        <taxon>Pseudomonadati</taxon>
        <taxon>Pseudomonadota</taxon>
        <taxon>Alphaproteobacteria</taxon>
        <taxon>Rhodobacterales</taxon>
        <taxon>Paracoccaceae</taxon>
        <taxon>Paracoccus</taxon>
    </lineage>
</organism>
<dbReference type="Pfam" id="PF03972">
    <property type="entry name" value="MmgE_PrpD_N"/>
    <property type="match status" value="1"/>
</dbReference>
<dbReference type="Gene3D" id="1.10.4100.10">
    <property type="entry name" value="2-methylcitrate dehydratase PrpD"/>
    <property type="match status" value="1"/>
</dbReference>
<comment type="similarity">
    <text evidence="1">Belongs to the PrpD family.</text>
</comment>
<evidence type="ECO:0000313" key="3">
    <source>
        <dbReference type="EMBL" id="SHM03728.1"/>
    </source>
</evidence>
<dbReference type="AlphaFoldDB" id="A0A1M7FIW5"/>